<keyword evidence="1" id="KW-0812">Transmembrane</keyword>
<gene>
    <name evidence="2" type="ORF">CR513_22493</name>
</gene>
<evidence type="ECO:0000313" key="3">
    <source>
        <dbReference type="Proteomes" id="UP000257109"/>
    </source>
</evidence>
<feature type="transmembrane region" description="Helical" evidence="1">
    <location>
        <begin position="70"/>
        <end position="91"/>
    </location>
</feature>
<dbReference type="AlphaFoldDB" id="A0A371GWV1"/>
<sequence length="139" mass="16067">MMGLVLQFKHEIRTCCALILCCTPFTPISHFEASSCRCHANSSITYQTLQFSNGFTVLSWWWILKRFCELLALLLMLGINFGDVLTTRDVLIVRQRRKIINLETSLKSTKKALKLFVIIDFVSFMMNVIFMTLLCYLKG</sequence>
<reference evidence="2" key="1">
    <citation type="submission" date="2018-05" db="EMBL/GenBank/DDBJ databases">
        <title>Draft genome of Mucuna pruriens seed.</title>
        <authorList>
            <person name="Nnadi N.E."/>
            <person name="Vos R."/>
            <person name="Hasami M.H."/>
            <person name="Devisetty U.K."/>
            <person name="Aguiy J.C."/>
        </authorList>
    </citation>
    <scope>NUCLEOTIDE SEQUENCE [LARGE SCALE GENOMIC DNA]</scope>
    <source>
        <strain evidence="2">JCA_2017</strain>
    </source>
</reference>
<accession>A0A371GWV1</accession>
<protein>
    <submittedName>
        <fullName evidence="2">Uncharacterized protein</fullName>
    </submittedName>
</protein>
<keyword evidence="1" id="KW-0472">Membrane</keyword>
<feature type="non-terminal residue" evidence="2">
    <location>
        <position position="139"/>
    </location>
</feature>
<dbReference type="EMBL" id="QJKJ01004223">
    <property type="protein sequence ID" value="RDX95035.1"/>
    <property type="molecule type" value="Genomic_DNA"/>
</dbReference>
<feature type="transmembrane region" description="Helical" evidence="1">
    <location>
        <begin position="112"/>
        <end position="134"/>
    </location>
</feature>
<keyword evidence="1" id="KW-1133">Transmembrane helix</keyword>
<organism evidence="2 3">
    <name type="scientific">Mucuna pruriens</name>
    <name type="common">Velvet bean</name>
    <name type="synonym">Dolichos pruriens</name>
    <dbReference type="NCBI Taxonomy" id="157652"/>
    <lineage>
        <taxon>Eukaryota</taxon>
        <taxon>Viridiplantae</taxon>
        <taxon>Streptophyta</taxon>
        <taxon>Embryophyta</taxon>
        <taxon>Tracheophyta</taxon>
        <taxon>Spermatophyta</taxon>
        <taxon>Magnoliopsida</taxon>
        <taxon>eudicotyledons</taxon>
        <taxon>Gunneridae</taxon>
        <taxon>Pentapetalae</taxon>
        <taxon>rosids</taxon>
        <taxon>fabids</taxon>
        <taxon>Fabales</taxon>
        <taxon>Fabaceae</taxon>
        <taxon>Papilionoideae</taxon>
        <taxon>50 kb inversion clade</taxon>
        <taxon>NPAAA clade</taxon>
        <taxon>indigoferoid/millettioid clade</taxon>
        <taxon>Phaseoleae</taxon>
        <taxon>Mucuna</taxon>
    </lineage>
</organism>
<keyword evidence="3" id="KW-1185">Reference proteome</keyword>
<comment type="caution">
    <text evidence="2">The sequence shown here is derived from an EMBL/GenBank/DDBJ whole genome shotgun (WGS) entry which is preliminary data.</text>
</comment>
<proteinExistence type="predicted"/>
<evidence type="ECO:0000313" key="2">
    <source>
        <dbReference type="EMBL" id="RDX95035.1"/>
    </source>
</evidence>
<dbReference type="Proteomes" id="UP000257109">
    <property type="component" value="Unassembled WGS sequence"/>
</dbReference>
<name>A0A371GWV1_MUCPR</name>
<evidence type="ECO:0000256" key="1">
    <source>
        <dbReference type="SAM" id="Phobius"/>
    </source>
</evidence>